<feature type="transmembrane region" description="Helical" evidence="8">
    <location>
        <begin position="234"/>
        <end position="252"/>
    </location>
</feature>
<keyword evidence="5 8" id="KW-1133">Transmembrane helix</keyword>
<dbReference type="PROSITE" id="PS00713">
    <property type="entry name" value="NA_DICARBOXYL_SYMP_1"/>
    <property type="match status" value="1"/>
</dbReference>
<dbReference type="Proteomes" id="UP000443582">
    <property type="component" value="Unassembled WGS sequence"/>
</dbReference>
<dbReference type="InterPro" id="IPR050746">
    <property type="entry name" value="DAACS"/>
</dbReference>
<dbReference type="PRINTS" id="PR00173">
    <property type="entry name" value="EDTRNSPORT"/>
</dbReference>
<dbReference type="Gene3D" id="1.10.3860.10">
    <property type="entry name" value="Sodium:dicarboxylate symporter"/>
    <property type="match status" value="1"/>
</dbReference>
<name>A0ABY0II98_9BACT</name>
<gene>
    <name evidence="9" type="ORF">DAY19_02610</name>
</gene>
<feature type="transmembrane region" description="Helical" evidence="8">
    <location>
        <begin position="342"/>
        <end position="359"/>
    </location>
</feature>
<sequence>MQPAAKKEAQKIGIAMVLGLVLGLVLHYFGKGAYVQYIAPIGDAFIGLLKMVIVPLVFSSIFMAMYHLGTPESLGRMGVRAVAYYFFTTCIAVLFGIIFVNIINPGIGADLGSAGVQGLSEAMQSKVAGNSGGWASLFASIKEVLLGAIPTNPFGAFAEGNILQVIVFSILMGMTALFIPKKSEPFVKFVGALEELANKLTMGVMKLAPYGIFVLMTGVLAKSGTSAIVSLSKYMLTVILGLLCHGIFLLIVGSIRGKMSPLEVLKGIGPAIITAFSTASSAATLPITMMNVEENLGVDKDTAKFVLPLGATINMDGTALYESVAAIFIAQAYGIELGITHQIIIFMTASLAAIGAAAIPGAGLITMSIVLSAVGLPIEGIGLILAVDRVLDMFRTAVNVFGDAMGTVVVDSMLRKNS</sequence>
<reference evidence="10" key="1">
    <citation type="journal article" date="2019" name="Int. J. Syst. Evol. Microbiol.">
        <title>Halobacteriovorax valvorus sp. nov., a novel prokaryotic predator isolated from coastal seawater of China.</title>
        <authorList>
            <person name="Chen M.-X."/>
        </authorList>
    </citation>
    <scope>NUCLEOTIDE SEQUENCE [LARGE SCALE GENOMIC DNA]</scope>
    <source>
        <strain evidence="10">BL9</strain>
    </source>
</reference>
<feature type="transmembrane region" description="Helical" evidence="8">
    <location>
        <begin position="207"/>
        <end position="228"/>
    </location>
</feature>
<evidence type="ECO:0000313" key="9">
    <source>
        <dbReference type="EMBL" id="RZF22682.1"/>
    </source>
</evidence>
<evidence type="ECO:0000256" key="2">
    <source>
        <dbReference type="ARBA" id="ARBA00022448"/>
    </source>
</evidence>
<keyword evidence="4" id="KW-0769">Symport</keyword>
<evidence type="ECO:0000256" key="5">
    <source>
        <dbReference type="ARBA" id="ARBA00022989"/>
    </source>
</evidence>
<evidence type="ECO:0000313" key="10">
    <source>
        <dbReference type="Proteomes" id="UP000443582"/>
    </source>
</evidence>
<feature type="transmembrane region" description="Helical" evidence="8">
    <location>
        <begin position="305"/>
        <end position="330"/>
    </location>
</feature>
<dbReference type="PANTHER" id="PTHR11958">
    <property type="entry name" value="SODIUM/DICARBOXYLATE SYMPORTER-RELATED"/>
    <property type="match status" value="1"/>
</dbReference>
<evidence type="ECO:0000256" key="7">
    <source>
        <dbReference type="ARBA" id="ARBA00023180"/>
    </source>
</evidence>
<protein>
    <submittedName>
        <fullName evidence="9">Dicarboxylate/amino acid:cation symporter</fullName>
    </submittedName>
</protein>
<keyword evidence="2" id="KW-0813">Transport</keyword>
<keyword evidence="10" id="KW-1185">Reference proteome</keyword>
<feature type="transmembrane region" description="Helical" evidence="8">
    <location>
        <begin position="264"/>
        <end position="285"/>
    </location>
</feature>
<proteinExistence type="predicted"/>
<dbReference type="SUPFAM" id="SSF118215">
    <property type="entry name" value="Proton glutamate symport protein"/>
    <property type="match status" value="1"/>
</dbReference>
<evidence type="ECO:0000256" key="1">
    <source>
        <dbReference type="ARBA" id="ARBA00004141"/>
    </source>
</evidence>
<feature type="transmembrane region" description="Helical" evidence="8">
    <location>
        <begin position="162"/>
        <end position="179"/>
    </location>
</feature>
<feature type="transmembrane region" description="Helical" evidence="8">
    <location>
        <begin position="45"/>
        <end position="69"/>
    </location>
</feature>
<evidence type="ECO:0000256" key="4">
    <source>
        <dbReference type="ARBA" id="ARBA00022847"/>
    </source>
</evidence>
<evidence type="ECO:0000256" key="6">
    <source>
        <dbReference type="ARBA" id="ARBA00023136"/>
    </source>
</evidence>
<dbReference type="PANTHER" id="PTHR11958:SF63">
    <property type="entry name" value="AMINO ACID TRANSPORTER"/>
    <property type="match status" value="1"/>
</dbReference>
<keyword evidence="7" id="KW-0325">Glycoprotein</keyword>
<feature type="transmembrane region" description="Helical" evidence="8">
    <location>
        <begin position="365"/>
        <end position="387"/>
    </location>
</feature>
<comment type="subcellular location">
    <subcellularLocation>
        <location evidence="1">Membrane</location>
        <topology evidence="1">Multi-pass membrane protein</topology>
    </subcellularLocation>
</comment>
<feature type="transmembrane region" description="Helical" evidence="8">
    <location>
        <begin position="12"/>
        <end position="30"/>
    </location>
</feature>
<dbReference type="Pfam" id="PF00375">
    <property type="entry name" value="SDF"/>
    <property type="match status" value="1"/>
</dbReference>
<feature type="transmembrane region" description="Helical" evidence="8">
    <location>
        <begin position="81"/>
        <end position="103"/>
    </location>
</feature>
<dbReference type="InterPro" id="IPR001991">
    <property type="entry name" value="Na-dicarboxylate_symporter"/>
</dbReference>
<dbReference type="InterPro" id="IPR036458">
    <property type="entry name" value="Na:dicarbo_symporter_sf"/>
</dbReference>
<dbReference type="RefSeq" id="WP_114705626.1">
    <property type="nucleotide sequence ID" value="NZ_QDKL01000001.1"/>
</dbReference>
<keyword evidence="3 8" id="KW-0812">Transmembrane</keyword>
<dbReference type="InterPro" id="IPR018107">
    <property type="entry name" value="Na-dicarboxylate_symporter_CS"/>
</dbReference>
<organism evidence="9 10">
    <name type="scientific">Halobacteriovorax vibrionivorans</name>
    <dbReference type="NCBI Taxonomy" id="2152716"/>
    <lineage>
        <taxon>Bacteria</taxon>
        <taxon>Pseudomonadati</taxon>
        <taxon>Bdellovibrionota</taxon>
        <taxon>Bacteriovoracia</taxon>
        <taxon>Bacteriovoracales</taxon>
        <taxon>Halobacteriovoraceae</taxon>
        <taxon>Halobacteriovorax</taxon>
    </lineage>
</organism>
<dbReference type="EMBL" id="QDKL01000001">
    <property type="protein sequence ID" value="RZF22682.1"/>
    <property type="molecule type" value="Genomic_DNA"/>
</dbReference>
<dbReference type="PROSITE" id="PS00714">
    <property type="entry name" value="NA_DICARBOXYL_SYMP_2"/>
    <property type="match status" value="1"/>
</dbReference>
<keyword evidence="6 8" id="KW-0472">Membrane</keyword>
<comment type="caution">
    <text evidence="9">The sequence shown here is derived from an EMBL/GenBank/DDBJ whole genome shotgun (WGS) entry which is preliminary data.</text>
</comment>
<accession>A0ABY0II98</accession>
<evidence type="ECO:0000256" key="3">
    <source>
        <dbReference type="ARBA" id="ARBA00022692"/>
    </source>
</evidence>
<evidence type="ECO:0000256" key="8">
    <source>
        <dbReference type="SAM" id="Phobius"/>
    </source>
</evidence>